<protein>
    <submittedName>
        <fullName evidence="4">4-hydroxythreonine-4-phosphate dehydrogenase</fullName>
    </submittedName>
</protein>
<dbReference type="InParanoid" id="A0A1M6NWY0"/>
<gene>
    <name evidence="4" type="ORF">SAMN02745181_2997</name>
</gene>
<dbReference type="Pfam" id="PF04166">
    <property type="entry name" value="PdxA"/>
    <property type="match status" value="1"/>
</dbReference>
<dbReference type="EMBL" id="FQYR01000005">
    <property type="protein sequence ID" value="SHK00134.1"/>
    <property type="molecule type" value="Genomic_DNA"/>
</dbReference>
<keyword evidence="5" id="KW-1185">Reference proteome</keyword>
<name>A0A1M6NWY0_9BACT</name>
<evidence type="ECO:0000256" key="3">
    <source>
        <dbReference type="ARBA" id="ARBA00023027"/>
    </source>
</evidence>
<keyword evidence="3" id="KW-0520">NAD</keyword>
<dbReference type="PANTHER" id="PTHR30004">
    <property type="entry name" value="4-HYDROXYTHREONINE-4-PHOSPHATE DEHYDROGENASE"/>
    <property type="match status" value="1"/>
</dbReference>
<evidence type="ECO:0000313" key="4">
    <source>
        <dbReference type="EMBL" id="SHK00134.1"/>
    </source>
</evidence>
<evidence type="ECO:0000256" key="1">
    <source>
        <dbReference type="ARBA" id="ARBA00022723"/>
    </source>
</evidence>
<evidence type="ECO:0000313" key="5">
    <source>
        <dbReference type="Proteomes" id="UP000184510"/>
    </source>
</evidence>
<proteinExistence type="predicted"/>
<dbReference type="NCBIfam" id="TIGR00557">
    <property type="entry name" value="pdxA"/>
    <property type="match status" value="1"/>
</dbReference>
<sequence>MSAKRIGITLGDQAGIGPEIVDAALKAGEWPADVQFEIIGKRIQATPGEPTWETAKAALEALEEGASKLQNGEIDAIVTAPVAKEGLHTVGFEFPGQTEFFADRLGTENYAMCLAGEHLTVALVTIHVSLAEVPQLLTEREIIRVGKLLEEFCLRKGVEQPRIAVCGLNPHAGENGAFGLEDLEIVTPAIKKLNEGHKVPVFTGPHSADTIFRPAANGEYDAVLCMYHDQGLIPLKLLDFDTGVNTTLGLPRPRTSPDHGTAFQIAGQGVASHSSMLHAIKLAVELA</sequence>
<dbReference type="SUPFAM" id="SSF53659">
    <property type="entry name" value="Isocitrate/Isopropylmalate dehydrogenase-like"/>
    <property type="match status" value="1"/>
</dbReference>
<dbReference type="Gene3D" id="3.40.718.10">
    <property type="entry name" value="Isopropylmalate Dehydrogenase"/>
    <property type="match status" value="2"/>
</dbReference>
<organism evidence="4 5">
    <name type="scientific">Rubritalea squalenifaciens DSM 18772</name>
    <dbReference type="NCBI Taxonomy" id="1123071"/>
    <lineage>
        <taxon>Bacteria</taxon>
        <taxon>Pseudomonadati</taxon>
        <taxon>Verrucomicrobiota</taxon>
        <taxon>Verrucomicrobiia</taxon>
        <taxon>Verrucomicrobiales</taxon>
        <taxon>Rubritaleaceae</taxon>
        <taxon>Rubritalea</taxon>
    </lineage>
</organism>
<dbReference type="FunCoup" id="A0A1M6NWY0">
    <property type="interactions" value="254"/>
</dbReference>
<dbReference type="InterPro" id="IPR005255">
    <property type="entry name" value="PdxA_fam"/>
</dbReference>
<reference evidence="4 5" key="1">
    <citation type="submission" date="2016-11" db="EMBL/GenBank/DDBJ databases">
        <authorList>
            <person name="Jaros S."/>
            <person name="Januszkiewicz K."/>
            <person name="Wedrychowicz H."/>
        </authorList>
    </citation>
    <scope>NUCLEOTIDE SEQUENCE [LARGE SCALE GENOMIC DNA]</scope>
    <source>
        <strain evidence="4 5">DSM 18772</strain>
    </source>
</reference>
<dbReference type="OrthoDB" id="9801783at2"/>
<dbReference type="GO" id="GO:0016491">
    <property type="term" value="F:oxidoreductase activity"/>
    <property type="evidence" value="ECO:0007669"/>
    <property type="project" value="UniProtKB-KW"/>
</dbReference>
<dbReference type="GO" id="GO:0051287">
    <property type="term" value="F:NAD binding"/>
    <property type="evidence" value="ECO:0007669"/>
    <property type="project" value="InterPro"/>
</dbReference>
<dbReference type="AlphaFoldDB" id="A0A1M6NWY0"/>
<dbReference type="Proteomes" id="UP000184510">
    <property type="component" value="Unassembled WGS sequence"/>
</dbReference>
<keyword evidence="1" id="KW-0479">Metal-binding</keyword>
<evidence type="ECO:0000256" key="2">
    <source>
        <dbReference type="ARBA" id="ARBA00023002"/>
    </source>
</evidence>
<dbReference type="RefSeq" id="WP_143184562.1">
    <property type="nucleotide sequence ID" value="NZ_FQYR01000005.1"/>
</dbReference>
<keyword evidence="2" id="KW-0560">Oxidoreductase</keyword>
<dbReference type="STRING" id="1123071.SAMN02745181_2997"/>
<dbReference type="GO" id="GO:0046872">
    <property type="term" value="F:metal ion binding"/>
    <property type="evidence" value="ECO:0007669"/>
    <property type="project" value="UniProtKB-KW"/>
</dbReference>
<dbReference type="PANTHER" id="PTHR30004:SF6">
    <property type="entry name" value="D-THREONATE 4-PHOSPHATE DEHYDROGENASE"/>
    <property type="match status" value="1"/>
</dbReference>
<accession>A0A1M6NWY0</accession>